<sequence>MFIAKGKHILDQRVDISPSPAIRGRDVFVRYNGLLAKSGADRVFCHFGYDGWQNVNTTEMRREPDGSFATSLPVYGTSEINLCFKDSANNWDNNSGWNWMSDIRY</sequence>
<dbReference type="GO" id="GO:2001070">
    <property type="term" value="F:starch binding"/>
    <property type="evidence" value="ECO:0007669"/>
    <property type="project" value="InterPro"/>
</dbReference>
<dbReference type="Pfam" id="PF16760">
    <property type="entry name" value="CBM53"/>
    <property type="match status" value="1"/>
</dbReference>
<gene>
    <name evidence="2" type="ORF">ENQ34_03125</name>
</gene>
<dbReference type="EMBL" id="DSMU01000202">
    <property type="protein sequence ID" value="HEL65659.1"/>
    <property type="molecule type" value="Genomic_DNA"/>
</dbReference>
<evidence type="ECO:0000313" key="2">
    <source>
        <dbReference type="EMBL" id="HEL65659.1"/>
    </source>
</evidence>
<accession>A0A7C2IQQ4</accession>
<dbReference type="InterPro" id="IPR013783">
    <property type="entry name" value="Ig-like_fold"/>
</dbReference>
<feature type="domain" description="Carbohydrate binding module family 25" evidence="1">
    <location>
        <begin position="24"/>
        <end position="104"/>
    </location>
</feature>
<dbReference type="InterPro" id="IPR005085">
    <property type="entry name" value="CBM25"/>
</dbReference>
<comment type="caution">
    <text evidence="2">The sequence shown here is derived from an EMBL/GenBank/DDBJ whole genome shotgun (WGS) entry which is preliminary data.</text>
</comment>
<organism evidence="2">
    <name type="scientific">Ammonifex degensii</name>
    <dbReference type="NCBI Taxonomy" id="42838"/>
    <lineage>
        <taxon>Bacteria</taxon>
        <taxon>Bacillati</taxon>
        <taxon>Bacillota</taxon>
        <taxon>Clostridia</taxon>
        <taxon>Thermoanaerobacterales</taxon>
        <taxon>Thermoanaerobacteraceae</taxon>
        <taxon>Ammonifex</taxon>
    </lineage>
</organism>
<dbReference type="AlphaFoldDB" id="A0A7C2IQQ4"/>
<protein>
    <submittedName>
        <fullName evidence="2">Carbohydrate-binding protein</fullName>
    </submittedName>
</protein>
<dbReference type="Gene3D" id="2.60.40.10">
    <property type="entry name" value="Immunoglobulins"/>
    <property type="match status" value="1"/>
</dbReference>
<evidence type="ECO:0000259" key="1">
    <source>
        <dbReference type="SMART" id="SM01066"/>
    </source>
</evidence>
<name>A0A7C2IQQ4_9THEO</name>
<reference evidence="2" key="1">
    <citation type="journal article" date="2020" name="mSystems">
        <title>Genome- and Community-Level Interaction Insights into Carbon Utilization and Element Cycling Functions of Hydrothermarchaeota in Hydrothermal Sediment.</title>
        <authorList>
            <person name="Zhou Z."/>
            <person name="Liu Y."/>
            <person name="Xu W."/>
            <person name="Pan J."/>
            <person name="Luo Z.H."/>
            <person name="Li M."/>
        </authorList>
    </citation>
    <scope>NUCLEOTIDE SEQUENCE [LARGE SCALE GENOMIC DNA]</scope>
    <source>
        <strain evidence="2">SpSt-300</strain>
    </source>
</reference>
<proteinExistence type="predicted"/>
<dbReference type="SMART" id="SM01066">
    <property type="entry name" value="CBM_25"/>
    <property type="match status" value="1"/>
</dbReference>